<feature type="compositionally biased region" description="Basic and acidic residues" evidence="1">
    <location>
        <begin position="162"/>
        <end position="197"/>
    </location>
</feature>
<dbReference type="KEGG" id="gtt:GUITHDRAFT_89299"/>
<dbReference type="PANTHER" id="PTHR37563">
    <property type="entry name" value="PHYTANOYL-COA DIOXYGENASE FAMILY PROTEIN (AFU_ORTHOLOGUE AFUA_2G03330)"/>
    <property type="match status" value="1"/>
</dbReference>
<proteinExistence type="predicted"/>
<dbReference type="SUPFAM" id="SSF51197">
    <property type="entry name" value="Clavaminate synthase-like"/>
    <property type="match status" value="1"/>
</dbReference>
<keyword evidence="4" id="KW-1185">Reference proteome</keyword>
<dbReference type="InterPro" id="IPR051961">
    <property type="entry name" value="Fungal_Metabolite_Diox"/>
</dbReference>
<evidence type="ECO:0008006" key="5">
    <source>
        <dbReference type="Google" id="ProtNLM"/>
    </source>
</evidence>
<evidence type="ECO:0000313" key="3">
    <source>
        <dbReference type="EnsemblProtists" id="EKX38662"/>
    </source>
</evidence>
<evidence type="ECO:0000313" key="2">
    <source>
        <dbReference type="EMBL" id="EKX38662.1"/>
    </source>
</evidence>
<dbReference type="PANTHER" id="PTHR37563:SF2">
    <property type="entry name" value="PHYTANOYL-COA DIOXYGENASE FAMILY PROTEIN (AFU_ORTHOLOGUE AFUA_2G03330)"/>
    <property type="match status" value="1"/>
</dbReference>
<organism evidence="2">
    <name type="scientific">Guillardia theta (strain CCMP2712)</name>
    <name type="common">Cryptophyte</name>
    <dbReference type="NCBI Taxonomy" id="905079"/>
    <lineage>
        <taxon>Eukaryota</taxon>
        <taxon>Cryptophyceae</taxon>
        <taxon>Pyrenomonadales</taxon>
        <taxon>Geminigeraceae</taxon>
        <taxon>Guillardia</taxon>
    </lineage>
</organism>
<feature type="region of interest" description="Disordered" evidence="1">
    <location>
        <begin position="122"/>
        <end position="227"/>
    </location>
</feature>
<accession>L1IRD2</accession>
<dbReference type="PaxDb" id="55529-EKX38662"/>
<name>L1IRD2_GUITC</name>
<protein>
    <recommendedName>
        <fullName evidence="5">Phytanoyl-CoA dioxygenase</fullName>
    </recommendedName>
</protein>
<evidence type="ECO:0000313" key="4">
    <source>
        <dbReference type="Proteomes" id="UP000011087"/>
    </source>
</evidence>
<reference evidence="3" key="3">
    <citation type="submission" date="2016-03" db="UniProtKB">
        <authorList>
            <consortium name="EnsemblProtists"/>
        </authorList>
    </citation>
    <scope>IDENTIFICATION</scope>
</reference>
<gene>
    <name evidence="2" type="ORF">GUITHDRAFT_89299</name>
</gene>
<dbReference type="Pfam" id="PF05721">
    <property type="entry name" value="PhyH"/>
    <property type="match status" value="1"/>
</dbReference>
<dbReference type="HOGENOM" id="CLU_1221669_0_0_1"/>
<dbReference type="Proteomes" id="UP000011087">
    <property type="component" value="Unassembled WGS sequence"/>
</dbReference>
<evidence type="ECO:0000256" key="1">
    <source>
        <dbReference type="SAM" id="MobiDB-lite"/>
    </source>
</evidence>
<feature type="compositionally biased region" description="Polar residues" evidence="1">
    <location>
        <begin position="214"/>
        <end position="227"/>
    </location>
</feature>
<sequence length="227" mass="25386">MLSQPGSQTQQWHSDGDHLSEHEHLPPYAVNIFVPLVDMNSALGPTEFVPTTHLLFNYEPITSITPITICTPAGECLFFDYRIKHRGLGNRGHYARPMLYITYGTKAWADKANFSKKRYAKLPPLLNQRPPRSQLPVDREDRMKLLEATTSPDKKGGKKRTMKADGEEGEKPQEESKDGDSQKAAEKPQEEGNEGDKAAAPPKDSQRSAKRQAKSTVTKMKSEPNNA</sequence>
<dbReference type="EMBL" id="JH993046">
    <property type="protein sequence ID" value="EKX38662.1"/>
    <property type="molecule type" value="Genomic_DNA"/>
</dbReference>
<dbReference type="EnsemblProtists" id="EKX38662">
    <property type="protein sequence ID" value="EKX38662"/>
    <property type="gene ID" value="GUITHDRAFT_89299"/>
</dbReference>
<dbReference type="InterPro" id="IPR008775">
    <property type="entry name" value="Phytyl_CoA_dOase-like"/>
</dbReference>
<dbReference type="GeneID" id="17295424"/>
<dbReference type="Gene3D" id="2.60.120.620">
    <property type="entry name" value="q2cbj1_9rhob like domain"/>
    <property type="match status" value="1"/>
</dbReference>
<dbReference type="OrthoDB" id="10265596at2759"/>
<dbReference type="RefSeq" id="XP_005825642.1">
    <property type="nucleotide sequence ID" value="XM_005825585.1"/>
</dbReference>
<reference evidence="4" key="2">
    <citation type="submission" date="2012-11" db="EMBL/GenBank/DDBJ databases">
        <authorList>
            <person name="Kuo A."/>
            <person name="Curtis B.A."/>
            <person name="Tanifuji G."/>
            <person name="Burki F."/>
            <person name="Gruber A."/>
            <person name="Irimia M."/>
            <person name="Maruyama S."/>
            <person name="Arias M.C."/>
            <person name="Ball S.G."/>
            <person name="Gile G.H."/>
            <person name="Hirakawa Y."/>
            <person name="Hopkins J.F."/>
            <person name="Rensing S.A."/>
            <person name="Schmutz J."/>
            <person name="Symeonidi A."/>
            <person name="Elias M."/>
            <person name="Eveleigh R.J."/>
            <person name="Herman E.K."/>
            <person name="Klute M.J."/>
            <person name="Nakayama T."/>
            <person name="Obornik M."/>
            <person name="Reyes-Prieto A."/>
            <person name="Armbrust E.V."/>
            <person name="Aves S.J."/>
            <person name="Beiko R.G."/>
            <person name="Coutinho P."/>
            <person name="Dacks J.B."/>
            <person name="Durnford D.G."/>
            <person name="Fast N.M."/>
            <person name="Green B.R."/>
            <person name="Grisdale C."/>
            <person name="Hempe F."/>
            <person name="Henrissat B."/>
            <person name="Hoppner M.P."/>
            <person name="Ishida K.-I."/>
            <person name="Kim E."/>
            <person name="Koreny L."/>
            <person name="Kroth P.G."/>
            <person name="Liu Y."/>
            <person name="Malik S.-B."/>
            <person name="Maier U.G."/>
            <person name="McRose D."/>
            <person name="Mock T."/>
            <person name="Neilson J.A."/>
            <person name="Onodera N.T."/>
            <person name="Poole A.M."/>
            <person name="Pritham E.J."/>
            <person name="Richards T.A."/>
            <person name="Rocap G."/>
            <person name="Roy S.W."/>
            <person name="Sarai C."/>
            <person name="Schaack S."/>
            <person name="Shirato S."/>
            <person name="Slamovits C.H."/>
            <person name="Spencer D.F."/>
            <person name="Suzuki S."/>
            <person name="Worden A.Z."/>
            <person name="Zauner S."/>
            <person name="Barry K."/>
            <person name="Bell C."/>
            <person name="Bharti A.K."/>
            <person name="Crow J.A."/>
            <person name="Grimwood J."/>
            <person name="Kramer R."/>
            <person name="Lindquist E."/>
            <person name="Lucas S."/>
            <person name="Salamov A."/>
            <person name="McFadden G.I."/>
            <person name="Lane C.E."/>
            <person name="Keeling P.J."/>
            <person name="Gray M.W."/>
            <person name="Grigoriev I.V."/>
            <person name="Archibald J.M."/>
        </authorList>
    </citation>
    <scope>NUCLEOTIDE SEQUENCE</scope>
    <source>
        <strain evidence="4">CCMP2712</strain>
    </source>
</reference>
<reference evidence="2 4" key="1">
    <citation type="journal article" date="2012" name="Nature">
        <title>Algal genomes reveal evolutionary mosaicism and the fate of nucleomorphs.</title>
        <authorList>
            <consortium name="DOE Joint Genome Institute"/>
            <person name="Curtis B.A."/>
            <person name="Tanifuji G."/>
            <person name="Burki F."/>
            <person name="Gruber A."/>
            <person name="Irimia M."/>
            <person name="Maruyama S."/>
            <person name="Arias M.C."/>
            <person name="Ball S.G."/>
            <person name="Gile G.H."/>
            <person name="Hirakawa Y."/>
            <person name="Hopkins J.F."/>
            <person name="Kuo A."/>
            <person name="Rensing S.A."/>
            <person name="Schmutz J."/>
            <person name="Symeonidi A."/>
            <person name="Elias M."/>
            <person name="Eveleigh R.J."/>
            <person name="Herman E.K."/>
            <person name="Klute M.J."/>
            <person name="Nakayama T."/>
            <person name="Obornik M."/>
            <person name="Reyes-Prieto A."/>
            <person name="Armbrust E.V."/>
            <person name="Aves S.J."/>
            <person name="Beiko R.G."/>
            <person name="Coutinho P."/>
            <person name="Dacks J.B."/>
            <person name="Durnford D.G."/>
            <person name="Fast N.M."/>
            <person name="Green B.R."/>
            <person name="Grisdale C.J."/>
            <person name="Hempel F."/>
            <person name="Henrissat B."/>
            <person name="Hoppner M.P."/>
            <person name="Ishida K."/>
            <person name="Kim E."/>
            <person name="Koreny L."/>
            <person name="Kroth P.G."/>
            <person name="Liu Y."/>
            <person name="Malik S.B."/>
            <person name="Maier U.G."/>
            <person name="McRose D."/>
            <person name="Mock T."/>
            <person name="Neilson J.A."/>
            <person name="Onodera N.T."/>
            <person name="Poole A.M."/>
            <person name="Pritham E.J."/>
            <person name="Richards T.A."/>
            <person name="Rocap G."/>
            <person name="Roy S.W."/>
            <person name="Sarai C."/>
            <person name="Schaack S."/>
            <person name="Shirato S."/>
            <person name="Slamovits C.H."/>
            <person name="Spencer D.F."/>
            <person name="Suzuki S."/>
            <person name="Worden A.Z."/>
            <person name="Zauner S."/>
            <person name="Barry K."/>
            <person name="Bell C."/>
            <person name="Bharti A.K."/>
            <person name="Crow J.A."/>
            <person name="Grimwood J."/>
            <person name="Kramer R."/>
            <person name="Lindquist E."/>
            <person name="Lucas S."/>
            <person name="Salamov A."/>
            <person name="McFadden G.I."/>
            <person name="Lane C.E."/>
            <person name="Keeling P.J."/>
            <person name="Gray M.W."/>
            <person name="Grigoriev I.V."/>
            <person name="Archibald J.M."/>
        </authorList>
    </citation>
    <scope>NUCLEOTIDE SEQUENCE</scope>
    <source>
        <strain evidence="2 4">CCMP2712</strain>
    </source>
</reference>
<dbReference type="AlphaFoldDB" id="L1IRD2"/>